<dbReference type="InterPro" id="IPR012337">
    <property type="entry name" value="RNaseH-like_sf"/>
</dbReference>
<sequence>MVSMLCPIPFYQWGVDIVGDLPRIVEAKPLPRKDQEQVHQFLIEIFTRFGVPWVLVIDNGTQYTVGKIEDLCVELDIDYMTTSVSYPQANGQVEVMNWVIFKADKARVTYYDELANELDLRLNLDLLEGKRAAAFLVGDLVLQARQVSAHGKSGNLESSWEGPYIIRRLVGPVT</sequence>
<accession>A0AAV3R183</accession>
<comment type="caution">
    <text evidence="2">The sequence shown here is derived from an EMBL/GenBank/DDBJ whole genome shotgun (WGS) entry which is preliminary data.</text>
</comment>
<dbReference type="PANTHER" id="PTHR37984:SF5">
    <property type="entry name" value="PROTEIN NYNRIN-LIKE"/>
    <property type="match status" value="1"/>
</dbReference>
<organism evidence="2 3">
    <name type="scientific">Lithospermum erythrorhizon</name>
    <name type="common">Purple gromwell</name>
    <name type="synonym">Lithospermum officinale var. erythrorhizon</name>
    <dbReference type="NCBI Taxonomy" id="34254"/>
    <lineage>
        <taxon>Eukaryota</taxon>
        <taxon>Viridiplantae</taxon>
        <taxon>Streptophyta</taxon>
        <taxon>Embryophyta</taxon>
        <taxon>Tracheophyta</taxon>
        <taxon>Spermatophyta</taxon>
        <taxon>Magnoliopsida</taxon>
        <taxon>eudicotyledons</taxon>
        <taxon>Gunneridae</taxon>
        <taxon>Pentapetalae</taxon>
        <taxon>asterids</taxon>
        <taxon>lamiids</taxon>
        <taxon>Boraginales</taxon>
        <taxon>Boraginaceae</taxon>
        <taxon>Boraginoideae</taxon>
        <taxon>Lithospermeae</taxon>
        <taxon>Lithospermum</taxon>
    </lineage>
</organism>
<protein>
    <recommendedName>
        <fullName evidence="1">Integrase catalytic domain-containing protein</fullName>
    </recommendedName>
</protein>
<gene>
    <name evidence="2" type="ORF">LIER_23536</name>
</gene>
<dbReference type="GO" id="GO:0015074">
    <property type="term" value="P:DNA integration"/>
    <property type="evidence" value="ECO:0007669"/>
    <property type="project" value="InterPro"/>
</dbReference>
<dbReference type="InterPro" id="IPR036397">
    <property type="entry name" value="RNaseH_sf"/>
</dbReference>
<proteinExistence type="predicted"/>
<dbReference type="InterPro" id="IPR050951">
    <property type="entry name" value="Retrovirus_Pol_polyprotein"/>
</dbReference>
<dbReference type="PROSITE" id="PS50994">
    <property type="entry name" value="INTEGRASE"/>
    <property type="match status" value="1"/>
</dbReference>
<dbReference type="SUPFAM" id="SSF53098">
    <property type="entry name" value="Ribonuclease H-like"/>
    <property type="match status" value="1"/>
</dbReference>
<dbReference type="Gene3D" id="3.30.420.10">
    <property type="entry name" value="Ribonuclease H-like superfamily/Ribonuclease H"/>
    <property type="match status" value="1"/>
</dbReference>
<dbReference type="PANTHER" id="PTHR37984">
    <property type="entry name" value="PROTEIN CBG26694"/>
    <property type="match status" value="1"/>
</dbReference>
<dbReference type="EMBL" id="BAABME010006656">
    <property type="protein sequence ID" value="GAA0168951.1"/>
    <property type="molecule type" value="Genomic_DNA"/>
</dbReference>
<evidence type="ECO:0000313" key="3">
    <source>
        <dbReference type="Proteomes" id="UP001454036"/>
    </source>
</evidence>
<dbReference type="InterPro" id="IPR001584">
    <property type="entry name" value="Integrase_cat-core"/>
</dbReference>
<name>A0AAV3R183_LITER</name>
<feature type="domain" description="Integrase catalytic" evidence="1">
    <location>
        <begin position="1"/>
        <end position="100"/>
    </location>
</feature>
<dbReference type="Proteomes" id="UP001454036">
    <property type="component" value="Unassembled WGS sequence"/>
</dbReference>
<keyword evidence="3" id="KW-1185">Reference proteome</keyword>
<dbReference type="GO" id="GO:0003676">
    <property type="term" value="F:nucleic acid binding"/>
    <property type="evidence" value="ECO:0007669"/>
    <property type="project" value="InterPro"/>
</dbReference>
<evidence type="ECO:0000259" key="1">
    <source>
        <dbReference type="PROSITE" id="PS50994"/>
    </source>
</evidence>
<dbReference type="AlphaFoldDB" id="A0AAV3R183"/>
<evidence type="ECO:0000313" key="2">
    <source>
        <dbReference type="EMBL" id="GAA0168951.1"/>
    </source>
</evidence>
<reference evidence="2 3" key="1">
    <citation type="submission" date="2024-01" db="EMBL/GenBank/DDBJ databases">
        <title>The complete chloroplast genome sequence of Lithospermum erythrorhizon: insights into the phylogenetic relationship among Boraginaceae species and the maternal lineages of purple gromwells.</title>
        <authorList>
            <person name="Okada T."/>
            <person name="Watanabe K."/>
        </authorList>
    </citation>
    <scope>NUCLEOTIDE SEQUENCE [LARGE SCALE GENOMIC DNA]</scope>
</reference>